<keyword evidence="3" id="KW-1185">Reference proteome</keyword>
<dbReference type="Pfam" id="PF14273">
    <property type="entry name" value="DUF4360"/>
    <property type="match status" value="1"/>
</dbReference>
<accession>A0A1Y1ZWQ2</accession>
<dbReference type="OrthoDB" id="152248at2759"/>
<dbReference type="PANTHER" id="PTHR38847:SF1">
    <property type="entry name" value="PSEUDOURIDINE SYNTHASE RSUA_RLUA-LIKE DOMAIN-CONTAINING PROTEIN"/>
    <property type="match status" value="1"/>
</dbReference>
<keyword evidence="1" id="KW-0732">Signal</keyword>
<feature type="signal peptide" evidence="1">
    <location>
        <begin position="1"/>
        <end position="19"/>
    </location>
</feature>
<reference evidence="2 3" key="1">
    <citation type="submission" date="2016-07" db="EMBL/GenBank/DDBJ databases">
        <title>Pervasive Adenine N6-methylation of Active Genes in Fungi.</title>
        <authorList>
            <consortium name="DOE Joint Genome Institute"/>
            <person name="Mondo S.J."/>
            <person name="Dannebaum R.O."/>
            <person name="Kuo R.C."/>
            <person name="Labutti K."/>
            <person name="Haridas S."/>
            <person name="Kuo A."/>
            <person name="Salamov A."/>
            <person name="Ahrendt S.R."/>
            <person name="Lipzen A."/>
            <person name="Sullivan W."/>
            <person name="Andreopoulos W.B."/>
            <person name="Clum A."/>
            <person name="Lindquist E."/>
            <person name="Daum C."/>
            <person name="Ramamoorthy G.K."/>
            <person name="Gryganskyi A."/>
            <person name="Culley D."/>
            <person name="Magnuson J.K."/>
            <person name="James T.Y."/>
            <person name="O'Malley M.A."/>
            <person name="Stajich J.E."/>
            <person name="Spatafora J.W."/>
            <person name="Visel A."/>
            <person name="Grigoriev I.V."/>
        </authorList>
    </citation>
    <scope>NUCLEOTIDE SEQUENCE [LARGE SCALE GENOMIC DNA]</scope>
    <source>
        <strain evidence="2 3">CBS 115471</strain>
    </source>
</reference>
<dbReference type="InterPro" id="IPR025649">
    <property type="entry name" value="DUF4360"/>
</dbReference>
<comment type="caution">
    <text evidence="2">The sequence shown here is derived from an EMBL/GenBank/DDBJ whole genome shotgun (WGS) entry which is preliminary data.</text>
</comment>
<name>A0A1Y1ZWQ2_9PLEO</name>
<gene>
    <name evidence="2" type="ORF">BCR34DRAFT_623245</name>
</gene>
<evidence type="ECO:0000313" key="3">
    <source>
        <dbReference type="Proteomes" id="UP000193144"/>
    </source>
</evidence>
<dbReference type="STRING" id="1231657.A0A1Y1ZWQ2"/>
<protein>
    <submittedName>
        <fullName evidence="2">Uncharacterized protein</fullName>
    </submittedName>
</protein>
<dbReference type="PANTHER" id="PTHR38847">
    <property type="match status" value="1"/>
</dbReference>
<dbReference type="AlphaFoldDB" id="A0A1Y1ZWQ2"/>
<dbReference type="EMBL" id="MCFA01000031">
    <property type="protein sequence ID" value="ORY14689.1"/>
    <property type="molecule type" value="Genomic_DNA"/>
</dbReference>
<evidence type="ECO:0000256" key="1">
    <source>
        <dbReference type="SAM" id="SignalP"/>
    </source>
</evidence>
<dbReference type="Proteomes" id="UP000193144">
    <property type="component" value="Unassembled WGS sequence"/>
</dbReference>
<evidence type="ECO:0000313" key="2">
    <source>
        <dbReference type="EMBL" id="ORY14689.1"/>
    </source>
</evidence>
<proteinExistence type="predicted"/>
<organism evidence="2 3">
    <name type="scientific">Clohesyomyces aquaticus</name>
    <dbReference type="NCBI Taxonomy" id="1231657"/>
    <lineage>
        <taxon>Eukaryota</taxon>
        <taxon>Fungi</taxon>
        <taxon>Dikarya</taxon>
        <taxon>Ascomycota</taxon>
        <taxon>Pezizomycotina</taxon>
        <taxon>Dothideomycetes</taxon>
        <taxon>Pleosporomycetidae</taxon>
        <taxon>Pleosporales</taxon>
        <taxon>Lindgomycetaceae</taxon>
        <taxon>Clohesyomyces</taxon>
    </lineage>
</organism>
<feature type="chain" id="PRO_5012033621" evidence="1">
    <location>
        <begin position="20"/>
        <end position="227"/>
    </location>
</feature>
<sequence length="227" mass="24055">MLHLSLLALFVLSPFLASASPTPALQATTAAAPKPSATITSVVADAPDVDTEGSGCRSGSVSVAFSTDYSLMNILFLNFRAAVGPDAAGTKKRAFCRVNVTMSSPGWAFDVTSVDFRGYIKMDSGVNASLVSRWKWIDEKGVDLKGKGNINKKLRGPLENDFLLHKDGEISDSEQSVCVTKANAKFQLSLSATLTAASSTLDGLVQGDAADTSQRFGEVLNLGWRKC</sequence>